<dbReference type="PANTHER" id="PTHR43767">
    <property type="entry name" value="LONG-CHAIN-FATTY-ACID--COA LIGASE"/>
    <property type="match status" value="1"/>
</dbReference>
<dbReference type="Pfam" id="PF13193">
    <property type="entry name" value="AMP-binding_C"/>
    <property type="match status" value="1"/>
</dbReference>
<gene>
    <name evidence="3" type="ORF">SAMN06295920_111120</name>
</gene>
<evidence type="ECO:0000259" key="2">
    <source>
        <dbReference type="Pfam" id="PF13193"/>
    </source>
</evidence>
<dbReference type="InterPro" id="IPR045851">
    <property type="entry name" value="AMP-bd_C_sf"/>
</dbReference>
<feature type="domain" description="AMP-dependent synthetase/ligase" evidence="1">
    <location>
        <begin position="19"/>
        <end position="400"/>
    </location>
</feature>
<dbReference type="GO" id="GO:0016878">
    <property type="term" value="F:acid-thiol ligase activity"/>
    <property type="evidence" value="ECO:0007669"/>
    <property type="project" value="UniProtKB-ARBA"/>
</dbReference>
<dbReference type="Gene3D" id="3.30.300.30">
    <property type="match status" value="1"/>
</dbReference>
<dbReference type="AlphaFoldDB" id="A0A1T5G0J1"/>
<dbReference type="RefSeq" id="WP_079650126.1">
    <property type="nucleotide sequence ID" value="NZ_FUYM01000011.1"/>
</dbReference>
<dbReference type="STRING" id="439228.SAMN06295920_111120"/>
<reference evidence="4" key="1">
    <citation type="submission" date="2017-02" db="EMBL/GenBank/DDBJ databases">
        <authorList>
            <person name="Varghese N."/>
            <person name="Submissions S."/>
        </authorList>
    </citation>
    <scope>NUCLEOTIDE SEQUENCE [LARGE SCALE GENOMIC DNA]</scope>
    <source>
        <strain evidence="4">UM2</strain>
    </source>
</reference>
<dbReference type="EMBL" id="FUYM01000011">
    <property type="protein sequence ID" value="SKC01872.1"/>
    <property type="molecule type" value="Genomic_DNA"/>
</dbReference>
<dbReference type="Pfam" id="PF00501">
    <property type="entry name" value="AMP-binding"/>
    <property type="match status" value="1"/>
</dbReference>
<dbReference type="InterPro" id="IPR000873">
    <property type="entry name" value="AMP-dep_synth/lig_dom"/>
</dbReference>
<dbReference type="Proteomes" id="UP000189818">
    <property type="component" value="Unassembled WGS sequence"/>
</dbReference>
<feature type="domain" description="AMP-binding enzyme C-terminal" evidence="2">
    <location>
        <begin position="451"/>
        <end position="526"/>
    </location>
</feature>
<evidence type="ECO:0000313" key="3">
    <source>
        <dbReference type="EMBL" id="SKC01872.1"/>
    </source>
</evidence>
<organism evidence="3 4">
    <name type="scientific">Rhizorhabdus histidinilytica</name>
    <dbReference type="NCBI Taxonomy" id="439228"/>
    <lineage>
        <taxon>Bacteria</taxon>
        <taxon>Pseudomonadati</taxon>
        <taxon>Pseudomonadota</taxon>
        <taxon>Alphaproteobacteria</taxon>
        <taxon>Sphingomonadales</taxon>
        <taxon>Sphingomonadaceae</taxon>
        <taxon>Rhizorhabdus</taxon>
    </lineage>
</organism>
<dbReference type="InterPro" id="IPR025110">
    <property type="entry name" value="AMP-bd_C"/>
</dbReference>
<dbReference type="PANTHER" id="PTHR43767:SF1">
    <property type="entry name" value="NONRIBOSOMAL PEPTIDE SYNTHASE PES1 (EUROFUNG)-RELATED"/>
    <property type="match status" value="1"/>
</dbReference>
<dbReference type="InterPro" id="IPR050237">
    <property type="entry name" value="ATP-dep_AMP-bd_enzyme"/>
</dbReference>
<protein>
    <submittedName>
        <fullName evidence="3">Acyl-CoA synthetase (AMP-forming)/AMP-acid ligase II</fullName>
    </submittedName>
</protein>
<sequence>MASSDTLTGHRSIAHLLRDRAIDHADRIAVREGDRETSVRDLHDAARRMARALIAGGIEPGDFVVCWAPNITRWVIAAHAAWMAGAVLMPLSTRLKAREVGPLLEATGAKLLVTVGECAGTRLIDIVKAAYGAGTDRPFERLPAVRRIVRLDEDSSSAPGEVGFADFLASGEGVSDADLDAVIAGIDGDMLAEVMFTSGSTGAPKGVQLSHGQLMRAYRDWADVAALRAGDVYLVIPPFSHGFGLNAGILASAERGMTMVLMDIFDPARALDLILRHGITVASGPPNLYLALLDQRARTGAEVTTMRVCFIGAASVPMELLRRVRVELGVRRAINAYGLIEGCVVSMTRADDPEDVVSTTTGRPMDGVEVRIVDDENRPVPQGQTGEIVMRGYNVMQGYWGEPELTAAAIDADGWLHSGDIGLLEEHGCIRIVDRKKDMFTCGGFNVYPAEVENLLLSSGLMSAVSVVGVADRRLGEVGVAFVIPHPGSDVTAEALTAWARENMANYKVPRTFVLGTELPLNANGKVAKDVLRTSARQYSDAGQA</sequence>
<dbReference type="InterPro" id="IPR042099">
    <property type="entry name" value="ANL_N_sf"/>
</dbReference>
<keyword evidence="3" id="KW-0436">Ligase</keyword>
<dbReference type="InterPro" id="IPR020845">
    <property type="entry name" value="AMP-binding_CS"/>
</dbReference>
<dbReference type="Gene3D" id="3.40.50.12780">
    <property type="entry name" value="N-terminal domain of ligase-like"/>
    <property type="match status" value="1"/>
</dbReference>
<evidence type="ECO:0000313" key="4">
    <source>
        <dbReference type="Proteomes" id="UP000189818"/>
    </source>
</evidence>
<dbReference type="OrthoDB" id="9803968at2"/>
<accession>A0A1T5G0J1</accession>
<dbReference type="SUPFAM" id="SSF56801">
    <property type="entry name" value="Acetyl-CoA synthetase-like"/>
    <property type="match status" value="1"/>
</dbReference>
<keyword evidence="4" id="KW-1185">Reference proteome</keyword>
<evidence type="ECO:0000259" key="1">
    <source>
        <dbReference type="Pfam" id="PF00501"/>
    </source>
</evidence>
<proteinExistence type="predicted"/>
<dbReference type="PROSITE" id="PS00455">
    <property type="entry name" value="AMP_BINDING"/>
    <property type="match status" value="1"/>
</dbReference>
<name>A0A1T5G0J1_9SPHN</name>